<protein>
    <submittedName>
        <fullName evidence="10">Subtilisin-like serine proteases</fullName>
    </submittedName>
</protein>
<dbReference type="PROSITE" id="PS51892">
    <property type="entry name" value="SUBTILASE"/>
    <property type="match status" value="1"/>
</dbReference>
<evidence type="ECO:0000256" key="8">
    <source>
        <dbReference type="RuleBase" id="RU003355"/>
    </source>
</evidence>
<evidence type="ECO:0000313" key="10">
    <source>
        <dbReference type="EMBL" id="SNB61902.1"/>
    </source>
</evidence>
<dbReference type="InterPro" id="IPR015500">
    <property type="entry name" value="Peptidase_S8_subtilisin-rel"/>
</dbReference>
<dbReference type="InterPro" id="IPR000209">
    <property type="entry name" value="Peptidase_S8/S53_dom"/>
</dbReference>
<accession>A0A212QQV4</accession>
<dbReference type="InParanoid" id="A0A212QQV4"/>
<comment type="subcellular location">
    <subcellularLocation>
        <location evidence="1">Secreted</location>
    </subcellularLocation>
</comment>
<dbReference type="FunCoup" id="A0A212QQV4">
    <property type="interactions" value="158"/>
</dbReference>
<dbReference type="Pfam" id="PF00082">
    <property type="entry name" value="Peptidase_S8"/>
    <property type="match status" value="1"/>
</dbReference>
<dbReference type="CDD" id="cd07484">
    <property type="entry name" value="Peptidases_S8_Thermitase_like"/>
    <property type="match status" value="1"/>
</dbReference>
<dbReference type="InterPro" id="IPR034084">
    <property type="entry name" value="Thermitase-like_dom"/>
</dbReference>
<feature type="active site" description="Charge relay system" evidence="7">
    <location>
        <position position="373"/>
    </location>
</feature>
<evidence type="ECO:0000313" key="11">
    <source>
        <dbReference type="Proteomes" id="UP000197025"/>
    </source>
</evidence>
<evidence type="ECO:0000256" key="1">
    <source>
        <dbReference type="ARBA" id="ARBA00004613"/>
    </source>
</evidence>
<keyword evidence="5 7" id="KW-0378">Hydrolase</keyword>
<sequence>MMRGSRRLVLVLAWILGGLPVARPWPGASGASAAPACFLPLEDGRCLPPPTLADSAPPPAAHAQTASASRGLGVLVKRKADVPPGAFRVGLAAAGFPGAEALAVPRWWRIPVPPGEDPEALAARLRQRPDVETAEVDRPVRIAFTPNDLYYGYQWNLPQIRAPQAWDVITGTAGVWIAIVDTGVDYTHPDLASSRLWLGWDFANSDNNPMDDHGHGTHVAGIAGANTNNGQGVAGVCWGCDLLAVKVLDASGGGYASWVADGIRYAADWGVAFGKRTVINLSLGSPYPSRVLADAVAYAQGQGALIVAAAGNDGVNELFYPAAYPGVIGVAATDSSDQRASFSNWGSHVDIAAPGVSILSTMWGWYYFADGTSMATPHVAGVAGLVWSAGPALTASQVCGALLRTAVDLGTPGRDDIYGYGRLNAEAAVRSVVPPPPGPPPGPYRVYLPLVMSPPFVCP</sequence>
<evidence type="ECO:0000256" key="7">
    <source>
        <dbReference type="PROSITE-ProRule" id="PRU01240"/>
    </source>
</evidence>
<dbReference type="InterPro" id="IPR023828">
    <property type="entry name" value="Peptidase_S8_Ser-AS"/>
</dbReference>
<dbReference type="GO" id="GO:0006508">
    <property type="term" value="P:proteolysis"/>
    <property type="evidence" value="ECO:0007669"/>
    <property type="project" value="UniProtKB-KW"/>
</dbReference>
<comment type="similarity">
    <text evidence="2 7 8">Belongs to the peptidase S8 family.</text>
</comment>
<dbReference type="GO" id="GO:0005576">
    <property type="term" value="C:extracellular region"/>
    <property type="evidence" value="ECO:0007669"/>
    <property type="project" value="UniProtKB-SubCell"/>
</dbReference>
<evidence type="ECO:0000256" key="4">
    <source>
        <dbReference type="ARBA" id="ARBA00022670"/>
    </source>
</evidence>
<keyword evidence="6 7" id="KW-0720">Serine protease</keyword>
<dbReference type="Gene3D" id="3.40.50.200">
    <property type="entry name" value="Peptidase S8/S53 domain"/>
    <property type="match status" value="1"/>
</dbReference>
<evidence type="ECO:0000256" key="3">
    <source>
        <dbReference type="ARBA" id="ARBA00022525"/>
    </source>
</evidence>
<dbReference type="AlphaFoldDB" id="A0A212QQV4"/>
<dbReference type="GO" id="GO:0004252">
    <property type="term" value="F:serine-type endopeptidase activity"/>
    <property type="evidence" value="ECO:0007669"/>
    <property type="project" value="UniProtKB-UniRule"/>
</dbReference>
<evidence type="ECO:0000256" key="6">
    <source>
        <dbReference type="ARBA" id="ARBA00022825"/>
    </source>
</evidence>
<dbReference type="EMBL" id="FYEK01000020">
    <property type="protein sequence ID" value="SNB61902.1"/>
    <property type="molecule type" value="Genomic_DNA"/>
</dbReference>
<evidence type="ECO:0000256" key="5">
    <source>
        <dbReference type="ARBA" id="ARBA00022801"/>
    </source>
</evidence>
<feature type="active site" description="Charge relay system" evidence="7">
    <location>
        <position position="181"/>
    </location>
</feature>
<dbReference type="InterPro" id="IPR023827">
    <property type="entry name" value="Peptidase_S8_Asp-AS"/>
</dbReference>
<keyword evidence="3" id="KW-0964">Secreted</keyword>
<dbReference type="PROSITE" id="PS00136">
    <property type="entry name" value="SUBTILASE_ASP"/>
    <property type="match status" value="1"/>
</dbReference>
<dbReference type="InterPro" id="IPR036852">
    <property type="entry name" value="Peptidase_S8/S53_dom_sf"/>
</dbReference>
<dbReference type="Proteomes" id="UP000197025">
    <property type="component" value="Unassembled WGS sequence"/>
</dbReference>
<dbReference type="SUPFAM" id="SSF52743">
    <property type="entry name" value="Subtilisin-like"/>
    <property type="match status" value="1"/>
</dbReference>
<dbReference type="InterPro" id="IPR022398">
    <property type="entry name" value="Peptidase_S8_His-AS"/>
</dbReference>
<feature type="active site" description="Charge relay system" evidence="7">
    <location>
        <position position="215"/>
    </location>
</feature>
<dbReference type="PANTHER" id="PTHR43806">
    <property type="entry name" value="PEPTIDASE S8"/>
    <property type="match status" value="1"/>
</dbReference>
<keyword evidence="4 7" id="KW-0645">Protease</keyword>
<keyword evidence="11" id="KW-1185">Reference proteome</keyword>
<dbReference type="PROSITE" id="PS00138">
    <property type="entry name" value="SUBTILASE_SER"/>
    <property type="match status" value="1"/>
</dbReference>
<dbReference type="InterPro" id="IPR050131">
    <property type="entry name" value="Peptidase_S8_subtilisin-like"/>
</dbReference>
<organism evidence="10 11">
    <name type="scientific">Thermoflexus hugenholtzii JAD2</name>
    <dbReference type="NCBI Taxonomy" id="877466"/>
    <lineage>
        <taxon>Bacteria</taxon>
        <taxon>Bacillati</taxon>
        <taxon>Chloroflexota</taxon>
        <taxon>Thermoflexia</taxon>
        <taxon>Thermoflexales</taxon>
        <taxon>Thermoflexaceae</taxon>
        <taxon>Thermoflexus</taxon>
    </lineage>
</organism>
<dbReference type="PRINTS" id="PR00723">
    <property type="entry name" value="SUBTILISIN"/>
</dbReference>
<feature type="domain" description="Peptidase S8/S53" evidence="9">
    <location>
        <begin position="173"/>
        <end position="421"/>
    </location>
</feature>
<dbReference type="PANTHER" id="PTHR43806:SF11">
    <property type="entry name" value="CEREVISIN-RELATED"/>
    <property type="match status" value="1"/>
</dbReference>
<dbReference type="PROSITE" id="PS00137">
    <property type="entry name" value="SUBTILASE_HIS"/>
    <property type="match status" value="1"/>
</dbReference>
<evidence type="ECO:0000259" key="9">
    <source>
        <dbReference type="Pfam" id="PF00082"/>
    </source>
</evidence>
<evidence type="ECO:0000256" key="2">
    <source>
        <dbReference type="ARBA" id="ARBA00011073"/>
    </source>
</evidence>
<proteinExistence type="inferred from homology"/>
<gene>
    <name evidence="10" type="ORF">SAMN02746019_00027460</name>
</gene>
<name>A0A212QQV4_9CHLR</name>
<reference evidence="11" key="1">
    <citation type="submission" date="2017-06" db="EMBL/GenBank/DDBJ databases">
        <authorList>
            <person name="Varghese N."/>
            <person name="Submissions S."/>
        </authorList>
    </citation>
    <scope>NUCLEOTIDE SEQUENCE [LARGE SCALE GENOMIC DNA]</scope>
    <source>
        <strain evidence="11">JAD2</strain>
    </source>
</reference>